<dbReference type="Proteomes" id="UP000053477">
    <property type="component" value="Unassembled WGS sequence"/>
</dbReference>
<evidence type="ECO:0000313" key="3">
    <source>
        <dbReference type="Proteomes" id="UP000053477"/>
    </source>
</evidence>
<name>A0A0H2SHI1_9AGAM</name>
<reference evidence="2 3" key="1">
    <citation type="submission" date="2015-04" db="EMBL/GenBank/DDBJ databases">
        <title>Complete genome sequence of Schizopora paradoxa KUC8140, a cosmopolitan wood degrader in East Asia.</title>
        <authorList>
            <consortium name="DOE Joint Genome Institute"/>
            <person name="Min B."/>
            <person name="Park H."/>
            <person name="Jang Y."/>
            <person name="Kim J.-J."/>
            <person name="Kim K.H."/>
            <person name="Pangilinan J."/>
            <person name="Lipzen A."/>
            <person name="Riley R."/>
            <person name="Grigoriev I.V."/>
            <person name="Spatafora J.W."/>
            <person name="Choi I.-G."/>
        </authorList>
    </citation>
    <scope>NUCLEOTIDE SEQUENCE [LARGE SCALE GENOMIC DNA]</scope>
    <source>
        <strain evidence="2 3">KUC8140</strain>
    </source>
</reference>
<feature type="compositionally biased region" description="Basic and acidic residues" evidence="1">
    <location>
        <begin position="35"/>
        <end position="54"/>
    </location>
</feature>
<evidence type="ECO:0000313" key="2">
    <source>
        <dbReference type="EMBL" id="KLO16496.1"/>
    </source>
</evidence>
<proteinExistence type="predicted"/>
<keyword evidence="3" id="KW-1185">Reference proteome</keyword>
<feature type="region of interest" description="Disordered" evidence="1">
    <location>
        <begin position="1"/>
        <end position="66"/>
    </location>
</feature>
<dbReference type="AlphaFoldDB" id="A0A0H2SHI1"/>
<feature type="compositionally biased region" description="Basic residues" evidence="1">
    <location>
        <begin position="1"/>
        <end position="10"/>
    </location>
</feature>
<evidence type="ECO:0000256" key="1">
    <source>
        <dbReference type="SAM" id="MobiDB-lite"/>
    </source>
</evidence>
<dbReference type="InParanoid" id="A0A0H2SHI1"/>
<gene>
    <name evidence="2" type="ORF">SCHPADRAFT_210084</name>
</gene>
<accession>A0A0H2SHI1</accession>
<feature type="compositionally biased region" description="Polar residues" evidence="1">
    <location>
        <begin position="12"/>
        <end position="23"/>
    </location>
</feature>
<dbReference type="EMBL" id="KQ085915">
    <property type="protein sequence ID" value="KLO16496.1"/>
    <property type="molecule type" value="Genomic_DNA"/>
</dbReference>
<organism evidence="2 3">
    <name type="scientific">Schizopora paradoxa</name>
    <dbReference type="NCBI Taxonomy" id="27342"/>
    <lineage>
        <taxon>Eukaryota</taxon>
        <taxon>Fungi</taxon>
        <taxon>Dikarya</taxon>
        <taxon>Basidiomycota</taxon>
        <taxon>Agaricomycotina</taxon>
        <taxon>Agaricomycetes</taxon>
        <taxon>Hymenochaetales</taxon>
        <taxon>Schizoporaceae</taxon>
        <taxon>Schizopora</taxon>
    </lineage>
</organism>
<protein>
    <submittedName>
        <fullName evidence="2">Uncharacterized protein</fullName>
    </submittedName>
</protein>
<sequence length="188" mass="21856">MRGRKKKRKNCLSGSTIRRTPSEPTALRRIPIFTRRAEERRPWGEFERSSDAHQPRALKSPRPATRSSISDLRSYMYECMLVVHIPANSRRHPTPTESQCRPHSDRLRLSDGLALPLIDGMPDRRAQWNPKIFFEQLLGRPIETAGCPSFVRALIMNWVFGILRWVLCFAPGTFVLRGRVVLSYRRKF</sequence>